<feature type="chain" id="PRO_5008010994" evidence="1">
    <location>
        <begin position="27"/>
        <end position="237"/>
    </location>
</feature>
<dbReference type="Proteomes" id="UP000095390">
    <property type="component" value="Unassembled WGS sequence"/>
</dbReference>
<evidence type="ECO:0000256" key="1">
    <source>
        <dbReference type="SAM" id="SignalP"/>
    </source>
</evidence>
<evidence type="ECO:0000313" key="2">
    <source>
        <dbReference type="EMBL" id="CUM80375.1"/>
    </source>
</evidence>
<accession>A0A173RRT2</accession>
<proteinExistence type="predicted"/>
<gene>
    <name evidence="2" type="ORF">ERS852578_00332</name>
</gene>
<name>A0A173RRT2_9FIRM</name>
<sequence length="237" mass="26827">MKKITRIFALALALVMAFALQAPVNAAEKAAVPVMDREMEATTMMTDVTNQNFAPYYKSNKEITYQVAVPSDVTGVQVILYNYKGKKVSTQNALSASYGTVIRYVRFKIAKNQTYTVKVRTYLSVNGTTIYGKLSKARAFTTLTNIKLKYKYNYRTGKKNYTVVMPKAKNAKGIKNFTVYISKDRSKGYKKVKTAKPGKNVKISKFKGKAIKTNQIYYIKIVPNLKCKVKSDVIYQY</sequence>
<protein>
    <submittedName>
        <fullName evidence="2">Uncharacterized protein</fullName>
    </submittedName>
</protein>
<feature type="signal peptide" evidence="1">
    <location>
        <begin position="1"/>
        <end position="26"/>
    </location>
</feature>
<evidence type="ECO:0000313" key="3">
    <source>
        <dbReference type="Proteomes" id="UP000095390"/>
    </source>
</evidence>
<reference evidence="2 3" key="1">
    <citation type="submission" date="2015-09" db="EMBL/GenBank/DDBJ databases">
        <authorList>
            <consortium name="Pathogen Informatics"/>
        </authorList>
    </citation>
    <scope>NUCLEOTIDE SEQUENCE [LARGE SCALE GENOMIC DNA]</scope>
    <source>
        <strain evidence="2 3">2789STDY5834966</strain>
    </source>
</reference>
<dbReference type="AlphaFoldDB" id="A0A173RRT2"/>
<dbReference type="RefSeq" id="WP_055182140.1">
    <property type="nucleotide sequence ID" value="NZ_CAKXER010000055.1"/>
</dbReference>
<keyword evidence="1" id="KW-0732">Signal</keyword>
<dbReference type="EMBL" id="CYYC01000003">
    <property type="protein sequence ID" value="CUM80375.1"/>
    <property type="molecule type" value="Genomic_DNA"/>
</dbReference>
<organism evidence="2 3">
    <name type="scientific">Anaerobutyricum hallii</name>
    <dbReference type="NCBI Taxonomy" id="39488"/>
    <lineage>
        <taxon>Bacteria</taxon>
        <taxon>Bacillati</taxon>
        <taxon>Bacillota</taxon>
        <taxon>Clostridia</taxon>
        <taxon>Lachnospirales</taxon>
        <taxon>Lachnospiraceae</taxon>
        <taxon>Anaerobutyricum</taxon>
    </lineage>
</organism>
<dbReference type="OrthoDB" id="10001350at2"/>